<keyword evidence="1" id="KW-0732">Signal</keyword>
<dbReference type="SUPFAM" id="SSF53850">
    <property type="entry name" value="Periplasmic binding protein-like II"/>
    <property type="match status" value="1"/>
</dbReference>
<sequence>MNKKLHRMCMRLGASVLLGAMVFTSGCQQAGGRDVRLDPKNPVSIEIWHYYNGPQKNAFDEMISEFNDTVGLKEGIIVEAFSQGNVSELTEKVIDAANKKVGAGDIPDVFAAYADTALQVDKLGLVASLDDYLTDGELAEYIPEYIEEGRFDAQGSLKIFPIAKSTEVMMVNKTDWDKFSAATGADIEKIKTMEGLAGTAKQYYEWTDSLTPEPDDGKAFFGRDALANYFIIGCRQLGVEIFSVENGKVTFNLDKEVIRKLWDHYYVPFVHGYFAANGRFRSDDAKTGDIIALVGSTSGSAYFPDKVMVNDNEGYDIEPLVFEPPVFEGGELYAVQQGAGMVVTKTDERREYAATVFLKWFTDSERNIEFSVGSGYMPVKVAANDRDMVQKVLQGSGEAVAEGLQKSLDVALDMTKTHTLYTSKAFGGGTEARAVLEYSMADLAKADSEQVAQMVASGQSRQEAADGFCTDEHFEEWYQSFSGALEEAIQ</sequence>
<dbReference type="RefSeq" id="WP_286170740.1">
    <property type="nucleotide sequence ID" value="NZ_SLUK01000003.1"/>
</dbReference>
<protein>
    <submittedName>
        <fullName evidence="2">Carbohydrate ABC transporter substrate-binding protein (CUT1 family)</fullName>
    </submittedName>
</protein>
<dbReference type="AlphaFoldDB" id="A0A9X8UKX7"/>
<feature type="signal peptide" evidence="1">
    <location>
        <begin position="1"/>
        <end position="30"/>
    </location>
</feature>
<evidence type="ECO:0000313" key="3">
    <source>
        <dbReference type="Proteomes" id="UP000294682"/>
    </source>
</evidence>
<accession>A0A9X8UKX7</accession>
<keyword evidence="3" id="KW-1185">Reference proteome</keyword>
<dbReference type="EMBL" id="SLUK01000003">
    <property type="protein sequence ID" value="TCL44067.1"/>
    <property type="molecule type" value="Genomic_DNA"/>
</dbReference>
<dbReference type="Proteomes" id="UP000294682">
    <property type="component" value="Unassembled WGS sequence"/>
</dbReference>
<evidence type="ECO:0000313" key="2">
    <source>
        <dbReference type="EMBL" id="TCL44067.1"/>
    </source>
</evidence>
<dbReference type="InterPro" id="IPR050490">
    <property type="entry name" value="Bact_solute-bd_prot1"/>
</dbReference>
<name>A0A9X8UKX7_9FIRM</name>
<dbReference type="PROSITE" id="PS51257">
    <property type="entry name" value="PROKAR_LIPOPROTEIN"/>
    <property type="match status" value="1"/>
</dbReference>
<dbReference type="Gene3D" id="3.40.190.10">
    <property type="entry name" value="Periplasmic binding protein-like II"/>
    <property type="match status" value="1"/>
</dbReference>
<proteinExistence type="predicted"/>
<feature type="chain" id="PRO_5040964390" evidence="1">
    <location>
        <begin position="31"/>
        <end position="490"/>
    </location>
</feature>
<dbReference type="PANTHER" id="PTHR43649:SF12">
    <property type="entry name" value="DIACETYLCHITOBIOSE BINDING PROTEIN DASA"/>
    <property type="match status" value="1"/>
</dbReference>
<gene>
    <name evidence="2" type="ORF">EDD78_103104</name>
</gene>
<dbReference type="Pfam" id="PF13416">
    <property type="entry name" value="SBP_bac_8"/>
    <property type="match status" value="1"/>
</dbReference>
<dbReference type="InterPro" id="IPR006059">
    <property type="entry name" value="SBP"/>
</dbReference>
<dbReference type="PANTHER" id="PTHR43649">
    <property type="entry name" value="ARABINOSE-BINDING PROTEIN-RELATED"/>
    <property type="match status" value="1"/>
</dbReference>
<comment type="caution">
    <text evidence="2">The sequence shown here is derived from an EMBL/GenBank/DDBJ whole genome shotgun (WGS) entry which is preliminary data.</text>
</comment>
<organism evidence="2 3">
    <name type="scientific">Harryflintia acetispora</name>
    <dbReference type="NCBI Taxonomy" id="1849041"/>
    <lineage>
        <taxon>Bacteria</taxon>
        <taxon>Bacillati</taxon>
        <taxon>Bacillota</taxon>
        <taxon>Clostridia</taxon>
        <taxon>Eubacteriales</taxon>
        <taxon>Oscillospiraceae</taxon>
        <taxon>Harryflintia</taxon>
    </lineage>
</organism>
<reference evidence="2 3" key="1">
    <citation type="submission" date="2019-03" db="EMBL/GenBank/DDBJ databases">
        <title>Genomic Encyclopedia of Type Strains, Phase IV (KMG-IV): sequencing the most valuable type-strain genomes for metagenomic binning, comparative biology and taxonomic classification.</title>
        <authorList>
            <person name="Goeker M."/>
        </authorList>
    </citation>
    <scope>NUCLEOTIDE SEQUENCE [LARGE SCALE GENOMIC DNA]</scope>
    <source>
        <strain evidence="2 3">DSM 100433</strain>
    </source>
</reference>
<evidence type="ECO:0000256" key="1">
    <source>
        <dbReference type="SAM" id="SignalP"/>
    </source>
</evidence>